<gene>
    <name evidence="6" type="ORF">EWM64_g10197</name>
</gene>
<dbReference type="GO" id="GO:0005634">
    <property type="term" value="C:nucleus"/>
    <property type="evidence" value="ECO:0007669"/>
    <property type="project" value="UniProtKB-UniRule"/>
</dbReference>
<keyword evidence="7" id="KW-1185">Reference proteome</keyword>
<feature type="compositionally biased region" description="Basic and acidic residues" evidence="4">
    <location>
        <begin position="161"/>
        <end position="170"/>
    </location>
</feature>
<keyword evidence="1 3" id="KW-0238">DNA-binding</keyword>
<dbReference type="GO" id="GO:0001228">
    <property type="term" value="F:DNA-binding transcription activator activity, RNA polymerase II-specific"/>
    <property type="evidence" value="ECO:0007669"/>
    <property type="project" value="TreeGrafter"/>
</dbReference>
<accession>A0A4Y9ZGE9</accession>
<dbReference type="Pfam" id="PF00505">
    <property type="entry name" value="HMG_box"/>
    <property type="match status" value="1"/>
</dbReference>
<dbReference type="EMBL" id="SFCI01002518">
    <property type="protein sequence ID" value="TFY73815.1"/>
    <property type="molecule type" value="Genomic_DNA"/>
</dbReference>
<proteinExistence type="predicted"/>
<evidence type="ECO:0000256" key="3">
    <source>
        <dbReference type="PROSITE-ProRule" id="PRU00267"/>
    </source>
</evidence>
<dbReference type="InterPro" id="IPR009071">
    <property type="entry name" value="HMG_box_dom"/>
</dbReference>
<feature type="compositionally biased region" description="Low complexity" evidence="4">
    <location>
        <begin position="283"/>
        <end position="312"/>
    </location>
</feature>
<dbReference type="AlphaFoldDB" id="A0A4Y9ZGE9"/>
<dbReference type="Proteomes" id="UP000298061">
    <property type="component" value="Unassembled WGS sequence"/>
</dbReference>
<feature type="region of interest" description="Disordered" evidence="4">
    <location>
        <begin position="161"/>
        <end position="228"/>
    </location>
</feature>
<dbReference type="GO" id="GO:0000978">
    <property type="term" value="F:RNA polymerase II cis-regulatory region sequence-specific DNA binding"/>
    <property type="evidence" value="ECO:0007669"/>
    <property type="project" value="TreeGrafter"/>
</dbReference>
<dbReference type="SUPFAM" id="SSF47095">
    <property type="entry name" value="HMG-box"/>
    <property type="match status" value="1"/>
</dbReference>
<organism evidence="6 7">
    <name type="scientific">Hericium alpestre</name>
    <dbReference type="NCBI Taxonomy" id="135208"/>
    <lineage>
        <taxon>Eukaryota</taxon>
        <taxon>Fungi</taxon>
        <taxon>Dikarya</taxon>
        <taxon>Basidiomycota</taxon>
        <taxon>Agaricomycotina</taxon>
        <taxon>Agaricomycetes</taxon>
        <taxon>Russulales</taxon>
        <taxon>Hericiaceae</taxon>
        <taxon>Hericium</taxon>
    </lineage>
</organism>
<protein>
    <recommendedName>
        <fullName evidence="5">HMG box domain-containing protein</fullName>
    </recommendedName>
</protein>
<dbReference type="OrthoDB" id="6247875at2759"/>
<feature type="compositionally biased region" description="Basic residues" evidence="4">
    <location>
        <begin position="171"/>
        <end position="181"/>
    </location>
</feature>
<dbReference type="SMART" id="SM00398">
    <property type="entry name" value="HMG"/>
    <property type="match status" value="1"/>
</dbReference>
<keyword evidence="3" id="KW-0539">Nucleus</keyword>
<feature type="DNA-binding region" description="HMG box" evidence="3">
    <location>
        <begin position="102"/>
        <end position="176"/>
    </location>
</feature>
<feature type="compositionally biased region" description="Low complexity" evidence="4">
    <location>
        <begin position="182"/>
        <end position="215"/>
    </location>
</feature>
<evidence type="ECO:0000313" key="7">
    <source>
        <dbReference type="Proteomes" id="UP000298061"/>
    </source>
</evidence>
<comment type="caution">
    <text evidence="6">The sequence shown here is derived from an EMBL/GenBank/DDBJ whole genome shotgun (WGS) entry which is preliminary data.</text>
</comment>
<keyword evidence="2" id="KW-0804">Transcription</keyword>
<dbReference type="CDD" id="cd01389">
    <property type="entry name" value="HMG-box_ROX1-like"/>
    <property type="match status" value="1"/>
</dbReference>
<dbReference type="Gene3D" id="1.10.30.10">
    <property type="entry name" value="High mobility group box domain"/>
    <property type="match status" value="1"/>
</dbReference>
<dbReference type="InterPro" id="IPR050140">
    <property type="entry name" value="SRY-related_HMG-box_TF-like"/>
</dbReference>
<feature type="region of interest" description="Disordered" evidence="4">
    <location>
        <begin position="245"/>
        <end position="325"/>
    </location>
</feature>
<dbReference type="PROSITE" id="PS50118">
    <property type="entry name" value="HMG_BOX_2"/>
    <property type="match status" value="1"/>
</dbReference>
<dbReference type="STRING" id="135208.A0A4Y9ZGE9"/>
<feature type="domain" description="HMG box" evidence="5">
    <location>
        <begin position="102"/>
        <end position="176"/>
    </location>
</feature>
<evidence type="ECO:0000256" key="2">
    <source>
        <dbReference type="ARBA" id="ARBA00023163"/>
    </source>
</evidence>
<reference evidence="6 7" key="1">
    <citation type="submission" date="2019-02" db="EMBL/GenBank/DDBJ databases">
        <title>Genome sequencing of the rare red list fungi Hericium alpestre (H. flagellum).</title>
        <authorList>
            <person name="Buettner E."/>
            <person name="Kellner H."/>
        </authorList>
    </citation>
    <scope>NUCLEOTIDE SEQUENCE [LARGE SCALE GENOMIC DNA]</scope>
    <source>
        <strain evidence="6 7">DSM 108284</strain>
    </source>
</reference>
<evidence type="ECO:0000256" key="4">
    <source>
        <dbReference type="SAM" id="MobiDB-lite"/>
    </source>
</evidence>
<dbReference type="PANTHER" id="PTHR10270">
    <property type="entry name" value="SOX TRANSCRIPTION FACTOR"/>
    <property type="match status" value="1"/>
</dbReference>
<evidence type="ECO:0000313" key="6">
    <source>
        <dbReference type="EMBL" id="TFY73815.1"/>
    </source>
</evidence>
<dbReference type="GO" id="GO:0030154">
    <property type="term" value="P:cell differentiation"/>
    <property type="evidence" value="ECO:0007669"/>
    <property type="project" value="TreeGrafter"/>
</dbReference>
<sequence length="358" mass="38826">MSLPRSEGAVSGWTPSVFDDDIVDVDLGYVQGMSPSASQNTYAPGSSRSAYIRENVLTSPDYIPAFNSGGITSADKASSSAFAISSSDRRAIRNKLRDPTWVPRPRNAFIIFRCDYVREHARDAQGQTVHAIPSDKTLSKRAAEAWKKMAEEEKAIFHARAEAEKDEHARQNPHYRFKPMRRPGQQGSTSRGGSTSRHSSRGGSRQSSRGGSVSRGRGERASHGASRRRRGFNCANEIFGWDGGLSTSVEESGLHRRGRSPPPEGRRRSSSMPESMVWEQDLDAWPPALAPPSCSSSPGPWYDQTQGSSDSGDGQGDDELSPLDAFGGAVDDALFKNFSFPSSTSYFSSQASLGGRPG</sequence>
<feature type="non-terminal residue" evidence="6">
    <location>
        <position position="358"/>
    </location>
</feature>
<evidence type="ECO:0000256" key="1">
    <source>
        <dbReference type="ARBA" id="ARBA00023125"/>
    </source>
</evidence>
<name>A0A4Y9ZGE9_9AGAM</name>
<dbReference type="InterPro" id="IPR036910">
    <property type="entry name" value="HMG_box_dom_sf"/>
</dbReference>
<evidence type="ECO:0000259" key="5">
    <source>
        <dbReference type="PROSITE" id="PS50118"/>
    </source>
</evidence>
<dbReference type="PANTHER" id="PTHR10270:SF161">
    <property type="entry name" value="SEX-DETERMINING REGION Y PROTEIN"/>
    <property type="match status" value="1"/>
</dbReference>